<protein>
    <submittedName>
        <fullName evidence="3">Uncharacterized protein</fullName>
    </submittedName>
</protein>
<dbReference type="InterPro" id="IPR038996">
    <property type="entry name" value="Gp14"/>
</dbReference>
<feature type="signal peptide" evidence="2">
    <location>
        <begin position="1"/>
        <end position="17"/>
    </location>
</feature>
<reference evidence="4" key="1">
    <citation type="journal article" date="2019" name="Int. J. Syst. Evol. Microbiol.">
        <title>The Global Catalogue of Microorganisms (GCM) 10K type strain sequencing project: providing services to taxonomists for standard genome sequencing and annotation.</title>
        <authorList>
            <consortium name="The Broad Institute Genomics Platform"/>
            <consortium name="The Broad Institute Genome Sequencing Center for Infectious Disease"/>
            <person name="Wu L."/>
            <person name="Ma J."/>
        </authorList>
    </citation>
    <scope>NUCLEOTIDE SEQUENCE [LARGE SCALE GENOMIC DNA]</scope>
    <source>
        <strain evidence="4">CCUG 66188</strain>
    </source>
</reference>
<keyword evidence="4" id="KW-1185">Reference proteome</keyword>
<dbReference type="RefSeq" id="WP_380000143.1">
    <property type="nucleotide sequence ID" value="NZ_JBHSGN010000122.1"/>
</dbReference>
<gene>
    <name evidence="3" type="ORF">ACFO6W_21050</name>
</gene>
<evidence type="ECO:0000256" key="2">
    <source>
        <dbReference type="SAM" id="SignalP"/>
    </source>
</evidence>
<organism evidence="3 4">
    <name type="scientific">Dysgonomonas termitidis</name>
    <dbReference type="NCBI Taxonomy" id="1516126"/>
    <lineage>
        <taxon>Bacteria</taxon>
        <taxon>Pseudomonadati</taxon>
        <taxon>Bacteroidota</taxon>
        <taxon>Bacteroidia</taxon>
        <taxon>Bacteroidales</taxon>
        <taxon>Dysgonomonadaceae</taxon>
        <taxon>Dysgonomonas</taxon>
    </lineage>
</organism>
<accession>A0ABV9L337</accession>
<feature type="region of interest" description="Disordered" evidence="1">
    <location>
        <begin position="174"/>
        <end position="204"/>
    </location>
</feature>
<evidence type="ECO:0000313" key="3">
    <source>
        <dbReference type="EMBL" id="MFC4676178.1"/>
    </source>
</evidence>
<evidence type="ECO:0000256" key="1">
    <source>
        <dbReference type="SAM" id="MobiDB-lite"/>
    </source>
</evidence>
<dbReference type="Proteomes" id="UP001596023">
    <property type="component" value="Unassembled WGS sequence"/>
</dbReference>
<evidence type="ECO:0000313" key="4">
    <source>
        <dbReference type="Proteomes" id="UP001596023"/>
    </source>
</evidence>
<name>A0ABV9L337_9BACT</name>
<keyword evidence="2" id="KW-0732">Signal</keyword>
<proteinExistence type="predicted"/>
<dbReference type="Pfam" id="PF24072">
    <property type="entry name" value="T7_gp14"/>
    <property type="match status" value="1"/>
</dbReference>
<sequence>MAFPLMAIPLIISAASAIGGAIGGANAKKKQQRMIDAEDQRNEDVYRNEFYKNQLDRTENAAALQKAHDYLKDRAKIDTKTAAVTGATPEAVAANRKTHLGAYSDLISKIAAQGSAARDRIQDRYEANKRNIFGMRMGAKQNQVNQYGNMTSNAINTGANSAMGLAGQLISNPSTKTSVAPKPFDLKSFGDATNPDDILKLRGN</sequence>
<dbReference type="EMBL" id="JBHSGN010000122">
    <property type="protein sequence ID" value="MFC4676178.1"/>
    <property type="molecule type" value="Genomic_DNA"/>
</dbReference>
<comment type="caution">
    <text evidence="3">The sequence shown here is derived from an EMBL/GenBank/DDBJ whole genome shotgun (WGS) entry which is preliminary data.</text>
</comment>
<feature type="chain" id="PRO_5045653016" evidence="2">
    <location>
        <begin position="18"/>
        <end position="204"/>
    </location>
</feature>